<feature type="transmembrane region" description="Helical" evidence="8">
    <location>
        <begin position="331"/>
        <end position="351"/>
    </location>
</feature>
<dbReference type="PANTHER" id="PTHR30047:SF7">
    <property type="entry name" value="HIGH-AFFINITY CHOLINE TRANSPORT PROTEIN"/>
    <property type="match status" value="1"/>
</dbReference>
<feature type="transmembrane region" description="Helical" evidence="8">
    <location>
        <begin position="495"/>
        <end position="515"/>
    </location>
</feature>
<dbReference type="GO" id="GO:0005886">
    <property type="term" value="C:plasma membrane"/>
    <property type="evidence" value="ECO:0007669"/>
    <property type="project" value="UniProtKB-SubCell"/>
</dbReference>
<keyword evidence="4" id="KW-1003">Cell membrane</keyword>
<evidence type="ECO:0000256" key="6">
    <source>
        <dbReference type="ARBA" id="ARBA00022989"/>
    </source>
</evidence>
<keyword evidence="5 8" id="KW-0812">Transmembrane</keyword>
<keyword evidence="6 8" id="KW-1133">Transmembrane helix</keyword>
<comment type="subcellular location">
    <subcellularLocation>
        <location evidence="1">Cell membrane</location>
        <topology evidence="1">Multi-pass membrane protein</topology>
    </subcellularLocation>
</comment>
<feature type="transmembrane region" description="Helical" evidence="8">
    <location>
        <begin position="470"/>
        <end position="489"/>
    </location>
</feature>
<dbReference type="PANTHER" id="PTHR30047">
    <property type="entry name" value="HIGH-AFFINITY CHOLINE TRANSPORT PROTEIN-RELATED"/>
    <property type="match status" value="1"/>
</dbReference>
<evidence type="ECO:0000313" key="10">
    <source>
        <dbReference type="Proteomes" id="UP000182769"/>
    </source>
</evidence>
<dbReference type="RefSeq" id="WP_055463421.1">
    <property type="nucleotide sequence ID" value="NZ_CYHG01000007.1"/>
</dbReference>
<keyword evidence="7 8" id="KW-0472">Membrane</keyword>
<dbReference type="NCBIfam" id="TIGR00842">
    <property type="entry name" value="bcct"/>
    <property type="match status" value="1"/>
</dbReference>
<evidence type="ECO:0000256" key="4">
    <source>
        <dbReference type="ARBA" id="ARBA00022475"/>
    </source>
</evidence>
<dbReference type="OrthoDB" id="9775735at2"/>
<protein>
    <submittedName>
        <fullName evidence="9">Choline/carnitine/betaine transport</fullName>
    </submittedName>
</protein>
<evidence type="ECO:0000256" key="8">
    <source>
        <dbReference type="SAM" id="Phobius"/>
    </source>
</evidence>
<sequence>MGTKSNKSDTDYVILADKGMFQDLNPSMALFSKGLILAFLFFTIVNVEFAASTFSGMQNWIQSNLDWFYVLSMCIFLGFTFYLMCSKYGSIRLGKDDQRPEFSYFTWFSMLFGAGMGVGLLFWSIAEPAYHIQGNPFLAAGTENTMAAANTAMQITFLHWGLHGWGVYVIVGLALAYFTYRHDLPLTVRSALYPIFGDKIFGWRGHVADLLAVFGTLFGVATTLGIGSGQINAGLNYMFGIDVDTTSQVIIIAVVSIMATISAVSGVGKGIKILSELNMWLSILLLTVFILAGPTVFVLGFFVTNLGDYILNFIPMGFWVDPDPQGQWQGWWTVFYWGWWIAWAPFVGMFIARVSKGRTIREFCLGVLLVPTLVTFLWMSVFGSTGMFMELFADGGFGTGGVIAAVNEDISKPLFVVIEQLNLGWLTPVVALVSVILIITYFITSSDSGTLVITTLVSMGNENPPASYRIFWGLGQGAIAAVLLLIGGLKALQTASLAAGLPFAFIMFMMMYALIKSLRADFEGVQQIREIAPNNQTGRTDHYIAILNNR</sequence>
<evidence type="ECO:0000256" key="5">
    <source>
        <dbReference type="ARBA" id="ARBA00022692"/>
    </source>
</evidence>
<feature type="transmembrane region" description="Helical" evidence="8">
    <location>
        <begin position="28"/>
        <end position="47"/>
    </location>
</feature>
<evidence type="ECO:0000256" key="3">
    <source>
        <dbReference type="ARBA" id="ARBA00022448"/>
    </source>
</evidence>
<reference evidence="10" key="1">
    <citation type="submission" date="2015-08" db="EMBL/GenBank/DDBJ databases">
        <authorList>
            <person name="Varghese N."/>
        </authorList>
    </citation>
    <scope>NUCLEOTIDE SEQUENCE [LARGE SCALE GENOMIC DNA]</scope>
    <source>
        <strain evidence="10">JCM 18476</strain>
    </source>
</reference>
<organism evidence="9 10">
    <name type="scientific">Marinomonas fungiae</name>
    <dbReference type="NCBI Taxonomy" id="1137284"/>
    <lineage>
        <taxon>Bacteria</taxon>
        <taxon>Pseudomonadati</taxon>
        <taxon>Pseudomonadota</taxon>
        <taxon>Gammaproteobacteria</taxon>
        <taxon>Oceanospirillales</taxon>
        <taxon>Oceanospirillaceae</taxon>
        <taxon>Marinomonas</taxon>
    </lineage>
</organism>
<evidence type="ECO:0000256" key="1">
    <source>
        <dbReference type="ARBA" id="ARBA00004651"/>
    </source>
</evidence>
<feature type="transmembrane region" description="Helical" evidence="8">
    <location>
        <begin position="67"/>
        <end position="85"/>
    </location>
</feature>
<feature type="transmembrane region" description="Helical" evidence="8">
    <location>
        <begin position="363"/>
        <end position="382"/>
    </location>
</feature>
<gene>
    <name evidence="9" type="ORF">Ga0061065_10746</name>
</gene>
<comment type="similarity">
    <text evidence="2">Belongs to the BCCT transporter (TC 2.A.15) family.</text>
</comment>
<feature type="transmembrane region" description="Helical" evidence="8">
    <location>
        <begin position="162"/>
        <end position="180"/>
    </location>
</feature>
<dbReference type="Pfam" id="PF02028">
    <property type="entry name" value="BCCT"/>
    <property type="match status" value="1"/>
</dbReference>
<dbReference type="GO" id="GO:0022857">
    <property type="term" value="F:transmembrane transporter activity"/>
    <property type="evidence" value="ECO:0007669"/>
    <property type="project" value="InterPro"/>
</dbReference>
<accession>A0A0K6IMZ5</accession>
<dbReference type="AlphaFoldDB" id="A0A0K6IMZ5"/>
<dbReference type="Proteomes" id="UP000182769">
    <property type="component" value="Unassembled WGS sequence"/>
</dbReference>
<evidence type="ECO:0000256" key="2">
    <source>
        <dbReference type="ARBA" id="ARBA00005658"/>
    </source>
</evidence>
<dbReference type="InterPro" id="IPR000060">
    <property type="entry name" value="BCCT_transptr"/>
</dbReference>
<feature type="transmembrane region" description="Helical" evidence="8">
    <location>
        <begin position="279"/>
        <end position="303"/>
    </location>
</feature>
<feature type="transmembrane region" description="Helical" evidence="8">
    <location>
        <begin position="207"/>
        <end position="227"/>
    </location>
</feature>
<proteinExistence type="inferred from homology"/>
<keyword evidence="3" id="KW-0813">Transport</keyword>
<keyword evidence="10" id="KW-1185">Reference proteome</keyword>
<feature type="transmembrane region" description="Helical" evidence="8">
    <location>
        <begin position="105"/>
        <end position="126"/>
    </location>
</feature>
<feature type="transmembrane region" description="Helical" evidence="8">
    <location>
        <begin position="247"/>
        <end position="267"/>
    </location>
</feature>
<evidence type="ECO:0000256" key="7">
    <source>
        <dbReference type="ARBA" id="ARBA00023136"/>
    </source>
</evidence>
<dbReference type="EMBL" id="CYHG01000007">
    <property type="protein sequence ID" value="CUB04474.1"/>
    <property type="molecule type" value="Genomic_DNA"/>
</dbReference>
<feature type="transmembrane region" description="Helical" evidence="8">
    <location>
        <begin position="423"/>
        <end position="443"/>
    </location>
</feature>
<evidence type="ECO:0000313" key="9">
    <source>
        <dbReference type="EMBL" id="CUB04474.1"/>
    </source>
</evidence>
<name>A0A0K6IMZ5_9GAMM</name>